<dbReference type="Gene3D" id="3.40.50.1110">
    <property type="entry name" value="SGNH hydrolase"/>
    <property type="match status" value="1"/>
</dbReference>
<organism evidence="5 6">
    <name type="scientific">Granulicella mallensis</name>
    <dbReference type="NCBI Taxonomy" id="940614"/>
    <lineage>
        <taxon>Bacteria</taxon>
        <taxon>Pseudomonadati</taxon>
        <taxon>Acidobacteriota</taxon>
        <taxon>Terriglobia</taxon>
        <taxon>Terriglobales</taxon>
        <taxon>Acidobacteriaceae</taxon>
        <taxon>Granulicella</taxon>
    </lineage>
</organism>
<gene>
    <name evidence="5" type="ORF">HDF15_000661</name>
</gene>
<evidence type="ECO:0000313" key="6">
    <source>
        <dbReference type="Proteomes" id="UP000584867"/>
    </source>
</evidence>
<dbReference type="PANTHER" id="PTHR43695">
    <property type="entry name" value="PUTATIVE (AFU_ORTHOLOGUE AFUA_2G17250)-RELATED"/>
    <property type="match status" value="1"/>
</dbReference>
<dbReference type="RefSeq" id="WP_184252817.1">
    <property type="nucleotide sequence ID" value="NZ_JACHIO010000002.1"/>
</dbReference>
<dbReference type="EMBL" id="JACHIO010000002">
    <property type="protein sequence ID" value="MBB5062334.1"/>
    <property type="molecule type" value="Genomic_DNA"/>
</dbReference>
<feature type="domain" description="SGNH hydrolase-type esterase" evidence="4">
    <location>
        <begin position="179"/>
        <end position="366"/>
    </location>
</feature>
<dbReference type="AlphaFoldDB" id="A0A7W7ZLW0"/>
<comment type="similarity">
    <text evidence="1">Belongs to the 'GDSL' lipolytic enzyme family.</text>
</comment>
<protein>
    <submittedName>
        <fullName evidence="5">Lysophospholipase L1-like esterase</fullName>
    </submittedName>
</protein>
<dbReference type="InterPro" id="IPR037459">
    <property type="entry name" value="RhgT-like"/>
</dbReference>
<proteinExistence type="inferred from homology"/>
<evidence type="ECO:0000259" key="4">
    <source>
        <dbReference type="Pfam" id="PF13472"/>
    </source>
</evidence>
<dbReference type="InterPro" id="IPR008979">
    <property type="entry name" value="Galactose-bd-like_sf"/>
</dbReference>
<dbReference type="InterPro" id="IPR013830">
    <property type="entry name" value="SGNH_hydro"/>
</dbReference>
<dbReference type="SUPFAM" id="SSF52266">
    <property type="entry name" value="SGNH hydrolase"/>
    <property type="match status" value="1"/>
</dbReference>
<comment type="caution">
    <text evidence="5">The sequence shown here is derived from an EMBL/GenBank/DDBJ whole genome shotgun (WGS) entry which is preliminary data.</text>
</comment>
<keyword evidence="2" id="KW-0378">Hydrolase</keyword>
<evidence type="ECO:0000256" key="1">
    <source>
        <dbReference type="ARBA" id="ARBA00008668"/>
    </source>
</evidence>
<sequence length="423" mass="46510">MLQRLCILLLLSPALLAQSYTCGRSANGQSNIALTRDTTYTSAAGGFDLGMLPEQIDAAGCTSSKAFFFSAPVAEGNYNVTVVLGGAPDAVTTVRAESRRLMLARIATSAGHSRTESFVVNVRRPEISTGGVVKRKPREIGSLDWDDKLTLEFSGQQPSVRSISISPVAADTPTIYLAGDSTVVDQDNEPWAAWGQMLPAFFGPKVAVANHAESGETIRSFEGEQRFAKIFSVIKKGDYLFFQFAHNDQKPGGGYVSPEMYTGLLHKYIAMARERGATPVLVTSMNRRTFDTEGHVRDTLAPYPQTMRTVAETEHVMLLDLNAMSKTLYEAIGEKDSRILFVYAPANTYPNQKEALHDDTHFNNYGAYELARCIVLGLQQKGSPLVHYLRLPKQRFNPEKPDAQDVVALPGTPFVDIQTPYER</sequence>
<dbReference type="Pfam" id="PF13472">
    <property type="entry name" value="Lipase_GDSL_2"/>
    <property type="match status" value="1"/>
</dbReference>
<feature type="chain" id="PRO_5030546850" evidence="3">
    <location>
        <begin position="18"/>
        <end position="423"/>
    </location>
</feature>
<dbReference type="GO" id="GO:0016788">
    <property type="term" value="F:hydrolase activity, acting on ester bonds"/>
    <property type="evidence" value="ECO:0007669"/>
    <property type="project" value="UniProtKB-ARBA"/>
</dbReference>
<dbReference type="Proteomes" id="UP000584867">
    <property type="component" value="Unassembled WGS sequence"/>
</dbReference>
<reference evidence="5 6" key="1">
    <citation type="submission" date="2020-08" db="EMBL/GenBank/DDBJ databases">
        <title>Genomic Encyclopedia of Type Strains, Phase IV (KMG-V): Genome sequencing to study the core and pangenomes of soil and plant-associated prokaryotes.</title>
        <authorList>
            <person name="Whitman W."/>
        </authorList>
    </citation>
    <scope>NUCLEOTIDE SEQUENCE [LARGE SCALE GENOMIC DNA]</scope>
    <source>
        <strain evidence="5 6">X5P3</strain>
    </source>
</reference>
<evidence type="ECO:0000313" key="5">
    <source>
        <dbReference type="EMBL" id="MBB5062334.1"/>
    </source>
</evidence>
<dbReference type="Gene3D" id="2.60.120.430">
    <property type="entry name" value="Galactose-binding lectin"/>
    <property type="match status" value="1"/>
</dbReference>
<evidence type="ECO:0000256" key="3">
    <source>
        <dbReference type="SAM" id="SignalP"/>
    </source>
</evidence>
<dbReference type="CDD" id="cd01821">
    <property type="entry name" value="Rhamnogalacturan_acetylesterase_like"/>
    <property type="match status" value="1"/>
</dbReference>
<dbReference type="InterPro" id="IPR036514">
    <property type="entry name" value="SGNH_hydro_sf"/>
</dbReference>
<feature type="signal peptide" evidence="3">
    <location>
        <begin position="1"/>
        <end position="17"/>
    </location>
</feature>
<keyword evidence="3" id="KW-0732">Signal</keyword>
<name>A0A7W7ZLW0_9BACT</name>
<dbReference type="SUPFAM" id="SSF49785">
    <property type="entry name" value="Galactose-binding domain-like"/>
    <property type="match status" value="1"/>
</dbReference>
<dbReference type="PANTHER" id="PTHR43695:SF1">
    <property type="entry name" value="RHAMNOGALACTURONAN ACETYLESTERASE"/>
    <property type="match status" value="1"/>
</dbReference>
<accession>A0A7W7ZLW0</accession>
<evidence type="ECO:0000256" key="2">
    <source>
        <dbReference type="ARBA" id="ARBA00022801"/>
    </source>
</evidence>